<protein>
    <submittedName>
        <fullName evidence="2">Uncharacterized protein</fullName>
    </submittedName>
</protein>
<gene>
    <name evidence="2" type="ORF">ZT1E4_G3394</name>
</gene>
<sequence>MNTDAEDEIKPLRQANRAYRRQLAETNDALNYTRRQLASAHGLIDRLRHQASELDTVPSSRIGAGGRMLAIIGPRLKFLSPDDVGYPDCKDDPVDWTDNEAWLQGLRRPSSPDEMEVLDRKHTYQVQGISDVWPNPGYPWLRGQTPPRPQTEADQAADEVNERAATAGQSAQPWRSAKTEKPTSRAGQATKMNESDHDKYRLWTVIRGQHLPSQMLRPSQPGDCQPVRPVEPLESAATLLSPAIAAGAPPNPVTSPIATKEPPVPTRTVSSSILDRATTPLRRRSDPRNETDRSRDRERQIATFRTTVARNMSSISVSTVASAPLAGIQVNRVTPWLHVADAQSMAGGVYSEFTFIPDTGGTNFFRIAQGILPDFTANAHQRHASTPQNIVLQTHEDVRTLAKASFVTPTILEEEDANLESEDITPLATPRRPNGTAVPFAAAGKLTTKKDRTNELYKYETYHHLWVRHANIKFQVDVDDVEYTILESSELYKGPSINRSRWKRGSSGERFRHSRSNTSCPKAR</sequence>
<reference evidence="3" key="1">
    <citation type="submission" date="2017-05" db="EMBL/GenBank/DDBJ databases">
        <authorList>
            <person name="Song R."/>
            <person name="Chenine A.L."/>
            <person name="Ruprecht R.M."/>
        </authorList>
    </citation>
    <scope>NUCLEOTIDE SEQUENCE [LARGE SCALE GENOMIC DNA]</scope>
</reference>
<accession>A0A2H1FZV1</accession>
<dbReference type="EMBL" id="LT854254">
    <property type="protein sequence ID" value="SMR46776.1"/>
    <property type="molecule type" value="Genomic_DNA"/>
</dbReference>
<organism evidence="2 3">
    <name type="scientific">Zymoseptoria tritici ST99CH_1E4</name>
    <dbReference type="NCBI Taxonomy" id="1276532"/>
    <lineage>
        <taxon>Eukaryota</taxon>
        <taxon>Fungi</taxon>
        <taxon>Dikarya</taxon>
        <taxon>Ascomycota</taxon>
        <taxon>Pezizomycotina</taxon>
        <taxon>Dothideomycetes</taxon>
        <taxon>Dothideomycetidae</taxon>
        <taxon>Mycosphaerellales</taxon>
        <taxon>Mycosphaerellaceae</taxon>
        <taxon>Zymoseptoria</taxon>
    </lineage>
</organism>
<dbReference type="Proteomes" id="UP000245764">
    <property type="component" value="Chromosome 2"/>
</dbReference>
<feature type="region of interest" description="Disordered" evidence="1">
    <location>
        <begin position="247"/>
        <end position="299"/>
    </location>
</feature>
<proteinExistence type="predicted"/>
<name>A0A2H1FZV1_ZYMTR</name>
<feature type="compositionally biased region" description="Basic and acidic residues" evidence="1">
    <location>
        <begin position="283"/>
        <end position="299"/>
    </location>
</feature>
<feature type="region of interest" description="Disordered" evidence="1">
    <location>
        <begin position="135"/>
        <end position="196"/>
    </location>
</feature>
<feature type="region of interest" description="Disordered" evidence="1">
    <location>
        <begin position="497"/>
        <end position="524"/>
    </location>
</feature>
<evidence type="ECO:0000313" key="3">
    <source>
        <dbReference type="Proteomes" id="UP000245764"/>
    </source>
</evidence>
<evidence type="ECO:0000313" key="2">
    <source>
        <dbReference type="EMBL" id="SMR46776.1"/>
    </source>
</evidence>
<dbReference type="AlphaFoldDB" id="A0A2H1FZV1"/>
<evidence type="ECO:0000256" key="1">
    <source>
        <dbReference type="SAM" id="MobiDB-lite"/>
    </source>
</evidence>